<dbReference type="Proteomes" id="UP001150001">
    <property type="component" value="Unassembled WGS sequence"/>
</dbReference>
<gene>
    <name evidence="1" type="ORF">OPW20_02340</name>
</gene>
<accession>A0ABT5GNP6</accession>
<organism evidence="1 2">
    <name type="scientific">Vibrio europaeus</name>
    <dbReference type="NCBI Taxonomy" id="300876"/>
    <lineage>
        <taxon>Bacteria</taxon>
        <taxon>Pseudomonadati</taxon>
        <taxon>Pseudomonadota</taxon>
        <taxon>Gammaproteobacteria</taxon>
        <taxon>Vibrionales</taxon>
        <taxon>Vibrionaceae</taxon>
        <taxon>Vibrio</taxon>
        <taxon>Vibrio oreintalis group</taxon>
    </lineage>
</organism>
<dbReference type="EMBL" id="JAPFIT010000010">
    <property type="protein sequence ID" value="MDC5738885.1"/>
    <property type="molecule type" value="Genomic_DNA"/>
</dbReference>
<keyword evidence="2" id="KW-1185">Reference proteome</keyword>
<reference evidence="1" key="1">
    <citation type="submission" date="2022-11" db="EMBL/GenBank/DDBJ databases">
        <title>Role of the vibriolysin VemA secreted by the emergent pathogen Vibrio europaeus in the colonization of Manila clam mucus.</title>
        <authorList>
            <person name="Martinez C."/>
            <person name="Rodriguez S."/>
            <person name="Vences A."/>
            <person name="Barja J.L."/>
            <person name="Toranzo A.E."/>
            <person name="Dubert J."/>
        </authorList>
    </citation>
    <scope>NUCLEOTIDE SEQUENCE</scope>
    <source>
        <strain evidence="1">3454</strain>
    </source>
</reference>
<comment type="caution">
    <text evidence="1">The sequence shown here is derived from an EMBL/GenBank/DDBJ whole genome shotgun (WGS) entry which is preliminary data.</text>
</comment>
<sequence>MNNPKIFLAALIALSLVLALLLFLLPPTQNKSIHGVVVSQTITQSLDGQRRYLNVRLDRGDTVLVTAPTASTCPEGSIIVLQEEPNKFGKSSSYRFSSCSSK</sequence>
<name>A0ABT5GNP6_9VIBR</name>
<dbReference type="RefSeq" id="WP_069669412.1">
    <property type="nucleotide sequence ID" value="NZ_CP053543.1"/>
</dbReference>
<proteinExistence type="predicted"/>
<evidence type="ECO:0000313" key="2">
    <source>
        <dbReference type="Proteomes" id="UP001150001"/>
    </source>
</evidence>
<dbReference type="GeneID" id="78078485"/>
<evidence type="ECO:0008006" key="3">
    <source>
        <dbReference type="Google" id="ProtNLM"/>
    </source>
</evidence>
<protein>
    <recommendedName>
        <fullName evidence="3">Transcription-repair coupling factor</fullName>
    </recommendedName>
</protein>
<evidence type="ECO:0000313" key="1">
    <source>
        <dbReference type="EMBL" id="MDC5738885.1"/>
    </source>
</evidence>